<dbReference type="Proteomes" id="UP001266305">
    <property type="component" value="Unassembled WGS sequence"/>
</dbReference>
<protein>
    <submittedName>
        <fullName evidence="2">Uncharacterized protein</fullName>
    </submittedName>
</protein>
<proteinExistence type="predicted"/>
<dbReference type="EMBL" id="JASSZA010000008">
    <property type="protein sequence ID" value="KAK2103399.1"/>
    <property type="molecule type" value="Genomic_DNA"/>
</dbReference>
<evidence type="ECO:0000313" key="2">
    <source>
        <dbReference type="EMBL" id="KAK2103399.1"/>
    </source>
</evidence>
<evidence type="ECO:0000313" key="3">
    <source>
        <dbReference type="Proteomes" id="UP001266305"/>
    </source>
</evidence>
<feature type="compositionally biased region" description="Polar residues" evidence="1">
    <location>
        <begin position="20"/>
        <end position="41"/>
    </location>
</feature>
<sequence length="73" mass="8171">MAMSEEIRKMKLASARKKVTSTQILSEGKTTARVNNTSETHPTGWAPNPEEERKETTVAVRHRLLMAASHHAM</sequence>
<feature type="region of interest" description="Disordered" evidence="1">
    <location>
        <begin position="1"/>
        <end position="55"/>
    </location>
</feature>
<reference evidence="2 3" key="1">
    <citation type="submission" date="2023-05" db="EMBL/GenBank/DDBJ databases">
        <title>B98-5 Cell Line De Novo Hybrid Assembly: An Optical Mapping Approach.</title>
        <authorList>
            <person name="Kananen K."/>
            <person name="Auerbach J.A."/>
            <person name="Kautto E."/>
            <person name="Blachly J.S."/>
        </authorList>
    </citation>
    <scope>NUCLEOTIDE SEQUENCE [LARGE SCALE GENOMIC DNA]</scope>
    <source>
        <strain evidence="2">B95-8</strain>
        <tissue evidence="2">Cell line</tissue>
    </source>
</reference>
<accession>A0ABQ9V1Y6</accession>
<name>A0ABQ9V1Y6_SAGOE</name>
<evidence type="ECO:0000256" key="1">
    <source>
        <dbReference type="SAM" id="MobiDB-lite"/>
    </source>
</evidence>
<comment type="caution">
    <text evidence="2">The sequence shown here is derived from an EMBL/GenBank/DDBJ whole genome shotgun (WGS) entry which is preliminary data.</text>
</comment>
<organism evidence="2 3">
    <name type="scientific">Saguinus oedipus</name>
    <name type="common">Cotton-top tamarin</name>
    <name type="synonym">Oedipomidas oedipus</name>
    <dbReference type="NCBI Taxonomy" id="9490"/>
    <lineage>
        <taxon>Eukaryota</taxon>
        <taxon>Metazoa</taxon>
        <taxon>Chordata</taxon>
        <taxon>Craniata</taxon>
        <taxon>Vertebrata</taxon>
        <taxon>Euteleostomi</taxon>
        <taxon>Mammalia</taxon>
        <taxon>Eutheria</taxon>
        <taxon>Euarchontoglires</taxon>
        <taxon>Primates</taxon>
        <taxon>Haplorrhini</taxon>
        <taxon>Platyrrhini</taxon>
        <taxon>Cebidae</taxon>
        <taxon>Callitrichinae</taxon>
        <taxon>Saguinus</taxon>
    </lineage>
</organism>
<feature type="compositionally biased region" description="Basic residues" evidence="1">
    <location>
        <begin position="10"/>
        <end position="19"/>
    </location>
</feature>
<gene>
    <name evidence="2" type="ORF">P7K49_017255</name>
</gene>
<keyword evidence="3" id="KW-1185">Reference proteome</keyword>